<dbReference type="Gene3D" id="3.30.70.240">
    <property type="match status" value="1"/>
</dbReference>
<keyword evidence="1 4" id="KW-0547">Nucleotide-binding</keyword>
<dbReference type="GO" id="GO:0000027">
    <property type="term" value="P:ribosomal large subunit assembly"/>
    <property type="evidence" value="ECO:0007669"/>
    <property type="project" value="UniProtKB-UniRule"/>
</dbReference>
<dbReference type="Gene3D" id="2.40.30.10">
    <property type="entry name" value="Translation factors"/>
    <property type="match status" value="1"/>
</dbReference>
<keyword evidence="8" id="KW-1185">Reference proteome</keyword>
<keyword evidence="2 4" id="KW-0342">GTP-binding</keyword>
<dbReference type="GO" id="GO:0010467">
    <property type="term" value="P:gene expression"/>
    <property type="evidence" value="ECO:0007669"/>
    <property type="project" value="UniProtKB-ARBA"/>
</dbReference>
<dbReference type="Pfam" id="PF00009">
    <property type="entry name" value="GTP_EFTU"/>
    <property type="match status" value="1"/>
</dbReference>
<evidence type="ECO:0000256" key="5">
    <source>
        <dbReference type="SAM" id="MobiDB-lite"/>
    </source>
</evidence>
<dbReference type="FunFam" id="3.40.50.300:FF:000055">
    <property type="entry name" value="GTP-binding protein TypA"/>
    <property type="match status" value="1"/>
</dbReference>
<dbReference type="PROSITE" id="PS00301">
    <property type="entry name" value="G_TR_1"/>
    <property type="match status" value="1"/>
</dbReference>
<dbReference type="EC" id="3.6.5.-" evidence="4"/>
<proteinExistence type="inferred from homology"/>
<dbReference type="Pfam" id="PF03144">
    <property type="entry name" value="GTP_EFTU_D2"/>
    <property type="match status" value="1"/>
</dbReference>
<dbReference type="CDD" id="cd16263">
    <property type="entry name" value="BipA_III"/>
    <property type="match status" value="1"/>
</dbReference>
<evidence type="ECO:0000256" key="1">
    <source>
        <dbReference type="ARBA" id="ARBA00022741"/>
    </source>
</evidence>
<keyword evidence="4" id="KW-0820">tRNA-binding</keyword>
<dbReference type="CDD" id="cd03710">
    <property type="entry name" value="BipA_TypA_C"/>
    <property type="match status" value="1"/>
</dbReference>
<dbReference type="SUPFAM" id="SSF50447">
    <property type="entry name" value="Translation proteins"/>
    <property type="match status" value="1"/>
</dbReference>
<keyword evidence="4" id="KW-0378">Hydrolase</keyword>
<dbReference type="Proteomes" id="UP000199668">
    <property type="component" value="Unassembled WGS sequence"/>
</dbReference>
<dbReference type="PANTHER" id="PTHR42908">
    <property type="entry name" value="TRANSLATION ELONGATION FACTOR-RELATED"/>
    <property type="match status" value="1"/>
</dbReference>
<dbReference type="PANTHER" id="PTHR42908:SF8">
    <property type="entry name" value="TR-TYPE G DOMAIN-CONTAINING PROTEIN"/>
    <property type="match status" value="1"/>
</dbReference>
<feature type="domain" description="Tr-type G" evidence="6">
    <location>
        <begin position="5"/>
        <end position="200"/>
    </location>
</feature>
<dbReference type="SMART" id="SM00838">
    <property type="entry name" value="EFG_C"/>
    <property type="match status" value="1"/>
</dbReference>
<reference evidence="7 8" key="1">
    <citation type="submission" date="2016-10" db="EMBL/GenBank/DDBJ databases">
        <authorList>
            <person name="de Groot N.N."/>
        </authorList>
    </citation>
    <scope>NUCLEOTIDE SEQUENCE [LARGE SCALE GENOMIC DNA]</scope>
    <source>
        <strain evidence="7 8">CGMCC 1.6134</strain>
    </source>
</reference>
<dbReference type="InterPro" id="IPR027417">
    <property type="entry name" value="P-loop_NTPase"/>
</dbReference>
<dbReference type="NCBIfam" id="TIGR01394">
    <property type="entry name" value="TypA_BipA"/>
    <property type="match status" value="1"/>
</dbReference>
<dbReference type="Gene3D" id="3.40.50.300">
    <property type="entry name" value="P-loop containing nucleotide triphosphate hydrolases"/>
    <property type="match status" value="1"/>
</dbReference>
<dbReference type="FunFam" id="2.40.50.250:FF:000001">
    <property type="entry name" value="GTP-binding protein TypA"/>
    <property type="match status" value="1"/>
</dbReference>
<dbReference type="GO" id="GO:0019843">
    <property type="term" value="F:rRNA binding"/>
    <property type="evidence" value="ECO:0007669"/>
    <property type="project" value="UniProtKB-KW"/>
</dbReference>
<dbReference type="NCBIfam" id="TIGR00231">
    <property type="entry name" value="small_GTP"/>
    <property type="match status" value="1"/>
</dbReference>
<feature type="compositionally biased region" description="Basic and acidic residues" evidence="5">
    <location>
        <begin position="592"/>
        <end position="613"/>
    </location>
</feature>
<evidence type="ECO:0000256" key="4">
    <source>
        <dbReference type="HAMAP-Rule" id="MF_00849"/>
    </source>
</evidence>
<accession>A0A1I4ISX4</accession>
<dbReference type="InterPro" id="IPR006298">
    <property type="entry name" value="BipA"/>
</dbReference>
<dbReference type="GO" id="GO:0005829">
    <property type="term" value="C:cytosol"/>
    <property type="evidence" value="ECO:0007669"/>
    <property type="project" value="TreeGrafter"/>
</dbReference>
<keyword evidence="4" id="KW-0694">RNA-binding</keyword>
<dbReference type="SUPFAM" id="SSF52540">
    <property type="entry name" value="P-loop containing nucleoside triphosphate hydrolases"/>
    <property type="match status" value="1"/>
</dbReference>
<dbReference type="AlphaFoldDB" id="A0A1I4ISX4"/>
<dbReference type="InterPro" id="IPR035647">
    <property type="entry name" value="EFG_III/V"/>
</dbReference>
<dbReference type="InterPro" id="IPR000640">
    <property type="entry name" value="EFG_V-like"/>
</dbReference>
<dbReference type="SUPFAM" id="SSF54980">
    <property type="entry name" value="EF-G C-terminal domain-like"/>
    <property type="match status" value="2"/>
</dbReference>
<dbReference type="HAMAP" id="MF_00849">
    <property type="entry name" value="BipA"/>
    <property type="match status" value="1"/>
</dbReference>
<dbReference type="Gene3D" id="2.40.50.250">
    <property type="entry name" value="bipa protein"/>
    <property type="match status" value="1"/>
</dbReference>
<dbReference type="GO" id="GO:0003924">
    <property type="term" value="F:GTPase activity"/>
    <property type="evidence" value="ECO:0007669"/>
    <property type="project" value="UniProtKB-UniRule"/>
</dbReference>
<dbReference type="FunFam" id="2.40.30.10:FF:000016">
    <property type="entry name" value="GTP-binding protein TypA"/>
    <property type="match status" value="1"/>
</dbReference>
<feature type="binding site" evidence="4">
    <location>
        <begin position="130"/>
        <end position="133"/>
    </location>
    <ligand>
        <name>GTP</name>
        <dbReference type="ChEBI" id="CHEBI:37565"/>
    </ligand>
</feature>
<dbReference type="InterPro" id="IPR004161">
    <property type="entry name" value="EFTu-like_2"/>
</dbReference>
<dbReference type="PRINTS" id="PR00315">
    <property type="entry name" value="ELONGATNFCT"/>
</dbReference>
<comment type="function">
    <text evidence="4">A 50S ribosomal subunit assembly protein with GTPase activity, required for 50S subunit assembly at low temperatures, may also play a role in translation. Binds GTP and analogs. Binds the 70S ribosome between the 30S and 50S subunits, in a similar position as ribosome-bound EF-G; it contacts a number of ribosomal proteins, both rRNAs and the A-site tRNA.</text>
</comment>
<dbReference type="STRING" id="266892.SAMN04488054_102215"/>
<dbReference type="OrthoDB" id="9804431at2"/>
<dbReference type="GO" id="GO:0043022">
    <property type="term" value="F:ribosome binding"/>
    <property type="evidence" value="ECO:0007669"/>
    <property type="project" value="UniProtKB-UniRule"/>
</dbReference>
<comment type="catalytic activity">
    <reaction evidence="3 4">
        <text>GTP + H2O = GDP + phosphate + H(+)</text>
        <dbReference type="Rhea" id="RHEA:19669"/>
        <dbReference type="ChEBI" id="CHEBI:15377"/>
        <dbReference type="ChEBI" id="CHEBI:15378"/>
        <dbReference type="ChEBI" id="CHEBI:37565"/>
        <dbReference type="ChEBI" id="CHEBI:43474"/>
        <dbReference type="ChEBI" id="CHEBI:58189"/>
    </reaction>
</comment>
<dbReference type="InterPro" id="IPR005225">
    <property type="entry name" value="Small_GTP-bd"/>
</dbReference>
<keyword evidence="4" id="KW-0690">Ribosome biogenesis</keyword>
<dbReference type="GO" id="GO:0009409">
    <property type="term" value="P:response to cold"/>
    <property type="evidence" value="ECO:0007669"/>
    <property type="project" value="UniProtKB-ARBA"/>
</dbReference>
<dbReference type="PROSITE" id="PS51722">
    <property type="entry name" value="G_TR_2"/>
    <property type="match status" value="1"/>
</dbReference>
<comment type="subcellular location">
    <subcellularLocation>
        <location evidence="4">Cytoplasm</location>
    </subcellularLocation>
    <text evidence="4">Binds to ribosomes.</text>
</comment>
<organism evidence="7 8">
    <name type="scientific">Salibacterium qingdaonense</name>
    <dbReference type="NCBI Taxonomy" id="266892"/>
    <lineage>
        <taxon>Bacteria</taxon>
        <taxon>Bacillati</taxon>
        <taxon>Bacillota</taxon>
        <taxon>Bacilli</taxon>
        <taxon>Bacillales</taxon>
        <taxon>Bacillaceae</taxon>
    </lineage>
</organism>
<dbReference type="InterPro" id="IPR031157">
    <property type="entry name" value="G_TR_CS"/>
</dbReference>
<evidence type="ECO:0000256" key="3">
    <source>
        <dbReference type="ARBA" id="ARBA00048548"/>
    </source>
</evidence>
<dbReference type="GO" id="GO:0000049">
    <property type="term" value="F:tRNA binding"/>
    <property type="evidence" value="ECO:0007669"/>
    <property type="project" value="UniProtKB-KW"/>
</dbReference>
<protein>
    <recommendedName>
        <fullName evidence="4">Large ribosomal subunit assembly factor BipA</fullName>
        <ecNumber evidence="4">3.6.5.-</ecNumber>
    </recommendedName>
    <alternativeName>
        <fullName evidence="4">GTP-binding protein BipA</fullName>
    </alternativeName>
</protein>
<comment type="similarity">
    <text evidence="4">Belongs to the TRAFAC class translation factor GTPase superfamily. Classic translation factor GTPase family. BipA subfamily.</text>
</comment>
<dbReference type="InterPro" id="IPR047043">
    <property type="entry name" value="BipA_III"/>
</dbReference>
<evidence type="ECO:0000313" key="8">
    <source>
        <dbReference type="Proteomes" id="UP000199668"/>
    </source>
</evidence>
<dbReference type="CDD" id="cd01891">
    <property type="entry name" value="TypA_BipA"/>
    <property type="match status" value="1"/>
</dbReference>
<keyword evidence="4" id="KW-0963">Cytoplasm</keyword>
<dbReference type="InterPro" id="IPR000795">
    <property type="entry name" value="T_Tr_GTP-bd_dom"/>
</dbReference>
<dbReference type="RefSeq" id="WP_090925478.1">
    <property type="nucleotide sequence ID" value="NZ_FOTY01000002.1"/>
</dbReference>
<name>A0A1I4ISX4_9BACI</name>
<gene>
    <name evidence="4" type="primary">bipA</name>
    <name evidence="7" type="ORF">SAMN04488054_102215</name>
</gene>
<dbReference type="InterPro" id="IPR048876">
    <property type="entry name" value="BipA_C"/>
</dbReference>
<dbReference type="InterPro" id="IPR035651">
    <property type="entry name" value="BipA_V"/>
</dbReference>
<dbReference type="InterPro" id="IPR047042">
    <property type="entry name" value="BipA_II"/>
</dbReference>
<dbReference type="Gene3D" id="3.30.70.870">
    <property type="entry name" value="Elongation Factor G (Translational Gtpase), domain 3"/>
    <property type="match status" value="1"/>
</dbReference>
<dbReference type="FunFam" id="3.30.70.240:FF:000002">
    <property type="entry name" value="GTP-binding protein TypA"/>
    <property type="match status" value="1"/>
</dbReference>
<feature type="region of interest" description="Disordered" evidence="5">
    <location>
        <begin position="590"/>
        <end position="613"/>
    </location>
</feature>
<evidence type="ECO:0000259" key="6">
    <source>
        <dbReference type="PROSITE" id="PS51722"/>
    </source>
</evidence>
<dbReference type="InterPro" id="IPR042116">
    <property type="entry name" value="TypA/BipA_C"/>
</dbReference>
<comment type="subunit">
    <text evidence="4">Monomer.</text>
</comment>
<dbReference type="InterPro" id="IPR009000">
    <property type="entry name" value="Transl_B-barrel_sf"/>
</dbReference>
<dbReference type="EMBL" id="FOTY01000002">
    <property type="protein sequence ID" value="SFL57404.1"/>
    <property type="molecule type" value="Genomic_DNA"/>
</dbReference>
<sequence length="613" mass="68762">MAVRNDLRNIAMIAHVDHGKTTIVDEFLKQSGTFREHEQVDERAMDTDDIEKERGITILAKNTAVRYKDTRINIMDTPGHADFGGEVERILQMVDGVLLVVDAYEGCMPQTRFVLKKALEQKLTPLVVLNKIDRDMARPNEVIDEVLDLFIELGADENQLDFPVAYSSAINGTASTDPTTQDSGMDVLFEMIVNNVPAPVDNSTEPFQFQVTMLDYNEYLGRIGVGRVFRGTIKTGDQAVLIKRDGSVKKFRVSKLFGFMGLKRVEIDKGQAGDLIAIAGVEDINVGETICPSDYEDPLPRLRIDEPTLQMTFLVNNSPFAGREGKFITSRKLEERLLTQLETDVSLKVENTDSPDVWTVSGRGELHLSILIENMRREGYELQVSKPAVIVKEIDGVLSEPVERAQIDVPEDYTGNVMEGLGERKGEMLDMVNNGDGQVRMDFMVPSRGLIGYTTEFMAQTKGFGILNHSFDGYQPLHSGQVGGRHQGALVSMEDGKATPYGMMQVEDRGTLFVEPGTEIYSGMLVGEHSRENDITVNITKEKHLTNVRSATKDTTVTMKRPRVLTLEEALEFLNDDEYCEVTPESVRLRKKILDKSTREREEKRNKQENKNP</sequence>
<dbReference type="FunFam" id="3.30.70.870:FF:000003">
    <property type="entry name" value="GTP-binding protein TypA"/>
    <property type="match status" value="1"/>
</dbReference>
<dbReference type="InterPro" id="IPR047041">
    <property type="entry name" value="BipA_GTP-bd_dom"/>
</dbReference>
<dbReference type="GO" id="GO:0005525">
    <property type="term" value="F:GTP binding"/>
    <property type="evidence" value="ECO:0007669"/>
    <property type="project" value="UniProtKB-UniRule"/>
</dbReference>
<evidence type="ECO:0000313" key="7">
    <source>
        <dbReference type="EMBL" id="SFL57404.1"/>
    </source>
</evidence>
<dbReference type="GO" id="GO:1990904">
    <property type="term" value="C:ribonucleoprotein complex"/>
    <property type="evidence" value="ECO:0007669"/>
    <property type="project" value="TreeGrafter"/>
</dbReference>
<keyword evidence="4" id="KW-0699">rRNA-binding</keyword>
<feature type="binding site" evidence="4">
    <location>
        <begin position="17"/>
        <end position="22"/>
    </location>
    <ligand>
        <name>GTP</name>
        <dbReference type="ChEBI" id="CHEBI:37565"/>
    </ligand>
</feature>
<evidence type="ECO:0000256" key="2">
    <source>
        <dbReference type="ARBA" id="ARBA00023134"/>
    </source>
</evidence>
<dbReference type="Pfam" id="PF00679">
    <property type="entry name" value="EFG_C"/>
    <property type="match status" value="1"/>
</dbReference>
<dbReference type="Pfam" id="PF21018">
    <property type="entry name" value="BipA_C"/>
    <property type="match status" value="1"/>
</dbReference>
<dbReference type="CDD" id="cd03691">
    <property type="entry name" value="BipA_TypA_II"/>
    <property type="match status" value="1"/>
</dbReference>